<keyword evidence="5 10" id="KW-1133">Transmembrane helix</keyword>
<dbReference type="STRING" id="631362.Thi970DRAFT_02659"/>
<protein>
    <submittedName>
        <fullName evidence="11">Archaeal/vacuolar-type H+-ATPase subunit I</fullName>
    </submittedName>
</protein>
<feature type="transmembrane region" description="Helical" evidence="10">
    <location>
        <begin position="608"/>
        <end position="629"/>
    </location>
</feature>
<dbReference type="EMBL" id="JH603169">
    <property type="protein sequence ID" value="EIC22399.1"/>
    <property type="molecule type" value="Genomic_DNA"/>
</dbReference>
<gene>
    <name evidence="11" type="ORF">Thi970DRAFT_02659</name>
</gene>
<dbReference type="HOGENOM" id="CLU_025558_0_1_6"/>
<dbReference type="GO" id="GO:0046961">
    <property type="term" value="F:proton-transporting ATPase activity, rotational mechanism"/>
    <property type="evidence" value="ECO:0007669"/>
    <property type="project" value="InterPro"/>
</dbReference>
<evidence type="ECO:0000256" key="4">
    <source>
        <dbReference type="ARBA" id="ARBA00022692"/>
    </source>
</evidence>
<keyword evidence="3" id="KW-0813">Transport</keyword>
<feature type="transmembrane region" description="Helical" evidence="10">
    <location>
        <begin position="641"/>
        <end position="671"/>
    </location>
</feature>
<dbReference type="Pfam" id="PF01496">
    <property type="entry name" value="V_ATPase_I"/>
    <property type="match status" value="2"/>
</dbReference>
<dbReference type="PANTHER" id="PTHR11629">
    <property type="entry name" value="VACUOLAR PROTON ATPASES"/>
    <property type="match status" value="1"/>
</dbReference>
<comment type="similarity">
    <text evidence="2">Belongs to the V-ATPase 116 kDa subunit family.</text>
</comment>
<evidence type="ECO:0000256" key="10">
    <source>
        <dbReference type="SAM" id="Phobius"/>
    </source>
</evidence>
<evidence type="ECO:0000256" key="5">
    <source>
        <dbReference type="ARBA" id="ARBA00022989"/>
    </source>
</evidence>
<comment type="subcellular location">
    <subcellularLocation>
        <location evidence="1">Membrane</location>
        <topology evidence="1">Multi-pass membrane protein</topology>
    </subcellularLocation>
</comment>
<reference evidence="11 12" key="2">
    <citation type="submission" date="2011-11" db="EMBL/GenBank/DDBJ databases">
        <authorList>
            <consortium name="US DOE Joint Genome Institute"/>
            <person name="Lucas S."/>
            <person name="Han J."/>
            <person name="Lapidus A."/>
            <person name="Cheng J.-F."/>
            <person name="Goodwin L."/>
            <person name="Pitluck S."/>
            <person name="Peters L."/>
            <person name="Ovchinnikova G."/>
            <person name="Zhang X."/>
            <person name="Detter J.C."/>
            <person name="Han C."/>
            <person name="Tapia R."/>
            <person name="Land M."/>
            <person name="Hauser L."/>
            <person name="Kyrpides N."/>
            <person name="Ivanova N."/>
            <person name="Pagani I."/>
            <person name="Vogl K."/>
            <person name="Liu Z."/>
            <person name="Overmann J."/>
            <person name="Frigaard N.-U."/>
            <person name="Bryant D."/>
            <person name="Woyke T."/>
        </authorList>
    </citation>
    <scope>NUCLEOTIDE SEQUENCE [LARGE SCALE GENOMIC DNA]</scope>
    <source>
        <strain evidence="11 12">970</strain>
    </source>
</reference>
<evidence type="ECO:0000256" key="3">
    <source>
        <dbReference type="ARBA" id="ARBA00022448"/>
    </source>
</evidence>
<dbReference type="PANTHER" id="PTHR11629:SF63">
    <property type="entry name" value="V-TYPE PROTON ATPASE SUBUNIT A"/>
    <property type="match status" value="1"/>
</dbReference>
<dbReference type="Proteomes" id="UP000002964">
    <property type="component" value="Unassembled WGS sequence"/>
</dbReference>
<evidence type="ECO:0000313" key="12">
    <source>
        <dbReference type="Proteomes" id="UP000002964"/>
    </source>
</evidence>
<reference evidence="12" key="1">
    <citation type="submission" date="2011-06" db="EMBL/GenBank/DDBJ databases">
        <authorList>
            <consortium name="US DOE Joint Genome Institute (JGI-PGF)"/>
            <person name="Lucas S."/>
            <person name="Han J."/>
            <person name="Lapidus A."/>
            <person name="Cheng J.-F."/>
            <person name="Goodwin L."/>
            <person name="Pitluck S."/>
            <person name="Peters L."/>
            <person name="Land M.L."/>
            <person name="Hauser L."/>
            <person name="Vogl K."/>
            <person name="Liu Z."/>
            <person name="Overmann J."/>
            <person name="Frigaard N.-U."/>
            <person name="Bryant D.A."/>
            <person name="Woyke T.J."/>
        </authorList>
    </citation>
    <scope>NUCLEOTIDE SEQUENCE [LARGE SCALE GENOMIC DNA]</scope>
    <source>
        <strain evidence="12">970</strain>
    </source>
</reference>
<evidence type="ECO:0000256" key="1">
    <source>
        <dbReference type="ARBA" id="ARBA00004141"/>
    </source>
</evidence>
<evidence type="ECO:0000256" key="8">
    <source>
        <dbReference type="SAM" id="Coils"/>
    </source>
</evidence>
<keyword evidence="4 10" id="KW-0812">Transmembrane</keyword>
<dbReference type="GO" id="GO:0033179">
    <property type="term" value="C:proton-transporting V-type ATPase, V0 domain"/>
    <property type="evidence" value="ECO:0007669"/>
    <property type="project" value="InterPro"/>
</dbReference>
<feature type="transmembrane region" description="Helical" evidence="10">
    <location>
        <begin position="515"/>
        <end position="536"/>
    </location>
</feature>
<keyword evidence="6" id="KW-0406">Ion transport</keyword>
<organism evidence="11 12">
    <name type="scientific">Thiorhodovibrio frisius</name>
    <dbReference type="NCBI Taxonomy" id="631362"/>
    <lineage>
        <taxon>Bacteria</taxon>
        <taxon>Pseudomonadati</taxon>
        <taxon>Pseudomonadota</taxon>
        <taxon>Gammaproteobacteria</taxon>
        <taxon>Chromatiales</taxon>
        <taxon>Chromatiaceae</taxon>
        <taxon>Thiorhodovibrio</taxon>
    </lineage>
</organism>
<feature type="transmembrane region" description="Helical" evidence="10">
    <location>
        <begin position="473"/>
        <end position="495"/>
    </location>
</feature>
<evidence type="ECO:0000256" key="2">
    <source>
        <dbReference type="ARBA" id="ARBA00009904"/>
    </source>
</evidence>
<feature type="transmembrane region" description="Helical" evidence="10">
    <location>
        <begin position="576"/>
        <end position="596"/>
    </location>
</feature>
<keyword evidence="7 10" id="KW-0472">Membrane</keyword>
<dbReference type="eggNOG" id="COG1269">
    <property type="taxonomic scope" value="Bacteria"/>
</dbReference>
<evidence type="ECO:0000256" key="9">
    <source>
        <dbReference type="SAM" id="MobiDB-lite"/>
    </source>
</evidence>
<keyword evidence="8" id="KW-0175">Coiled coil</keyword>
<accession>H8Z0Q8</accession>
<proteinExistence type="inferred from homology"/>
<evidence type="ECO:0000256" key="7">
    <source>
        <dbReference type="ARBA" id="ARBA00023136"/>
    </source>
</evidence>
<dbReference type="GO" id="GO:0016471">
    <property type="term" value="C:vacuolar proton-transporting V-type ATPase complex"/>
    <property type="evidence" value="ECO:0007669"/>
    <property type="project" value="TreeGrafter"/>
</dbReference>
<evidence type="ECO:0000256" key="6">
    <source>
        <dbReference type="ARBA" id="ARBA00023065"/>
    </source>
</evidence>
<dbReference type="Gene3D" id="3.30.70.2750">
    <property type="match status" value="1"/>
</dbReference>
<dbReference type="GO" id="GO:0051117">
    <property type="term" value="F:ATPase binding"/>
    <property type="evidence" value="ECO:0007669"/>
    <property type="project" value="TreeGrafter"/>
</dbReference>
<feature type="transmembrane region" description="Helical" evidence="10">
    <location>
        <begin position="437"/>
        <end position="466"/>
    </location>
</feature>
<sequence length="711" mass="78687">MPLGLPMAAAHWPQRPETGDFHGPAIPHQNPRGQPKMRLNFPATNSAANSATKLSLRLREELSRLWQLIRGEVEDDTRPRLLPLPMQHVRLMLMTEDLPRASLALAETGQFHPDTRPPEEPALSNLPGHDYRETFVQARSRLDKIVRIAELEDSPILGQAQVIDHQVLDALNQKLGTLWEDASHLEEDFRGLDEEERVLREQEAALENFANLKVDLGVLKRKTRFLDFYIGLVPRENVSRLEGAVALAGHLLLNYLQRDNHAHVVIIGPCGERENQLASVLSSAGFQALPIPDGITDKTTEELEADFRARHQALEARRAALEQQLTDWRDKHREQLLDARRVLLLAEPLVTLDPSIHGVKSLAVLCGWVPTRAIDRLRKSLNAHLQLPFALETRRPTAAERPLVPTVPTHNQVLAPFSTLVKQYGIPQYGEIDPTPLFAVTFLLMFGMMFGDVGHGAVIALAAYLARNKLKSFAAFGIAAGVSSMLFGFVFGSIFGVEHWLPALWMPPLEDPITMLKVALVWGIVFIIAACSLGIYNRIAVGNIQGALLAPHGLVNLLFYFGFLAGGWNLASSGGFGLWPGLIVLGSLATLAVHQWRHLSGPVGEKILVVFIETLDTVIVYLSNTLSFLRVSAFSLNHAALAIAIFTLADMLGAFGTIVTLILGNLFILVLEGGIVMIQVMRLQYYEGFSRYFSGDGHEFAPLRLRFGESP</sequence>
<dbReference type="Gene3D" id="3.30.70.2170">
    <property type="match status" value="1"/>
</dbReference>
<dbReference type="AlphaFoldDB" id="H8Z0Q8"/>
<feature type="transmembrane region" description="Helical" evidence="10">
    <location>
        <begin position="548"/>
        <end position="570"/>
    </location>
</feature>
<feature type="region of interest" description="Disordered" evidence="9">
    <location>
        <begin position="14"/>
        <end position="33"/>
    </location>
</feature>
<feature type="coiled-coil region" evidence="8">
    <location>
        <begin position="304"/>
        <end position="331"/>
    </location>
</feature>
<name>H8Z0Q8_9GAMM</name>
<dbReference type="GO" id="GO:0007035">
    <property type="term" value="P:vacuolar acidification"/>
    <property type="evidence" value="ECO:0007669"/>
    <property type="project" value="TreeGrafter"/>
</dbReference>
<dbReference type="InterPro" id="IPR002490">
    <property type="entry name" value="V-ATPase_116kDa_su"/>
</dbReference>
<keyword evidence="12" id="KW-1185">Reference proteome</keyword>
<evidence type="ECO:0000313" key="11">
    <source>
        <dbReference type="EMBL" id="EIC22399.1"/>
    </source>
</evidence>
<dbReference type="Gene3D" id="1.20.1460.20">
    <property type="match status" value="1"/>
</dbReference>